<dbReference type="EMBL" id="CAACYI010000001">
    <property type="protein sequence ID" value="VFB16929.1"/>
    <property type="molecule type" value="Genomic_DNA"/>
</dbReference>
<keyword evidence="4" id="KW-1185">Reference proteome</keyword>
<comment type="caution">
    <text evidence="3">The sequence shown here is derived from an EMBL/GenBank/DDBJ whole genome shotgun (WGS) entry which is preliminary data.</text>
</comment>
<dbReference type="RefSeq" id="WP_131749611.1">
    <property type="nucleotide sequence ID" value="NZ_CAACYI010000001.1"/>
</dbReference>
<keyword evidence="1" id="KW-0233">DNA recombination</keyword>
<evidence type="ECO:0000313" key="3">
    <source>
        <dbReference type="EMBL" id="VFB16929.1"/>
    </source>
</evidence>
<gene>
    <name evidence="3" type="ORF">NCTC13150_01502</name>
</gene>
<proteinExistence type="predicted"/>
<evidence type="ECO:0000256" key="1">
    <source>
        <dbReference type="ARBA" id="ARBA00023172"/>
    </source>
</evidence>
<dbReference type="GO" id="GO:0006310">
    <property type="term" value="P:DNA recombination"/>
    <property type="evidence" value="ECO:0007669"/>
    <property type="project" value="UniProtKB-KW"/>
</dbReference>
<dbReference type="Proteomes" id="UP000377798">
    <property type="component" value="Unassembled WGS sequence"/>
</dbReference>
<feature type="domain" description="Tyr recombinase" evidence="2">
    <location>
        <begin position="1"/>
        <end position="182"/>
    </location>
</feature>
<dbReference type="InterPro" id="IPR013762">
    <property type="entry name" value="Integrase-like_cat_sf"/>
</dbReference>
<dbReference type="AlphaFoldDB" id="A0A8H2M5T4"/>
<sequence length="186" mass="21549">MKTVQPIRDIEVLNQLKSNLKKRGDKYYMMALLGFNTGLRISDILTLKADIVDSSHITIIEKKTKKPKRFLINDSLRSELTGYIESSNLGKNDYLIYSNKKDENGNQKPISRIQAYTVLREEGNKLGLEEIGTHTLRKTFGFWHYKQYKDVAILQEIFNHSAPSITLRYIGITNDIIDDTIKEFYI</sequence>
<dbReference type="Gene3D" id="1.10.443.10">
    <property type="entry name" value="Intergrase catalytic core"/>
    <property type="match status" value="1"/>
</dbReference>
<dbReference type="GO" id="GO:0003677">
    <property type="term" value="F:DNA binding"/>
    <property type="evidence" value="ECO:0007669"/>
    <property type="project" value="InterPro"/>
</dbReference>
<dbReference type="Pfam" id="PF00589">
    <property type="entry name" value="Phage_integrase"/>
    <property type="match status" value="1"/>
</dbReference>
<organism evidence="3 4">
    <name type="scientific">Urinicoccus massiliensis</name>
    <dbReference type="NCBI Taxonomy" id="1723382"/>
    <lineage>
        <taxon>Bacteria</taxon>
        <taxon>Bacillati</taxon>
        <taxon>Bacillota</taxon>
        <taxon>Tissierellia</taxon>
        <taxon>Tissierellales</taxon>
        <taxon>Peptoniphilaceae</taxon>
        <taxon>Urinicoccus</taxon>
    </lineage>
</organism>
<reference evidence="3 4" key="1">
    <citation type="submission" date="2019-02" db="EMBL/GenBank/DDBJ databases">
        <authorList>
            <consortium name="Pathogen Informatics"/>
        </authorList>
    </citation>
    <scope>NUCLEOTIDE SEQUENCE [LARGE SCALE GENOMIC DNA]</scope>
    <source>
        <strain evidence="3 4">3012STDY7089603</strain>
    </source>
</reference>
<dbReference type="PROSITE" id="PS51898">
    <property type="entry name" value="TYR_RECOMBINASE"/>
    <property type="match status" value="1"/>
</dbReference>
<protein>
    <submittedName>
        <fullName evidence="3">Site-specific tyrosine recombinase XerC</fullName>
    </submittedName>
</protein>
<dbReference type="GO" id="GO:0015074">
    <property type="term" value="P:DNA integration"/>
    <property type="evidence" value="ECO:0007669"/>
    <property type="project" value="InterPro"/>
</dbReference>
<dbReference type="SUPFAM" id="SSF56349">
    <property type="entry name" value="DNA breaking-rejoining enzymes"/>
    <property type="match status" value="1"/>
</dbReference>
<accession>A0A8H2M5T4</accession>
<evidence type="ECO:0000259" key="2">
    <source>
        <dbReference type="PROSITE" id="PS51898"/>
    </source>
</evidence>
<dbReference type="InterPro" id="IPR002104">
    <property type="entry name" value="Integrase_catalytic"/>
</dbReference>
<dbReference type="InterPro" id="IPR011010">
    <property type="entry name" value="DNA_brk_join_enz"/>
</dbReference>
<evidence type="ECO:0000313" key="4">
    <source>
        <dbReference type="Proteomes" id="UP000377798"/>
    </source>
</evidence>
<name>A0A8H2M5T4_9FIRM</name>